<dbReference type="AlphaFoldDB" id="A0A1K0IMK4"/>
<feature type="signal peptide" evidence="1">
    <location>
        <begin position="1"/>
        <end position="34"/>
    </location>
</feature>
<reference evidence="2" key="1">
    <citation type="submission" date="2016-09" db="EMBL/GenBank/DDBJ databases">
        <authorList>
            <person name="Capua I."/>
            <person name="De Benedictis P."/>
            <person name="Joannis T."/>
            <person name="Lombin L.H."/>
            <person name="Cattoli G."/>
        </authorList>
    </citation>
    <scope>NUCLEOTIDE SEQUENCE</scope>
    <source>
        <strain evidence="2">B9</strain>
    </source>
</reference>
<sequence>MNKTHRKVLRHRAVGLRASCLAALVALGIIAAHAAPLPAGPDQNPYLARSYNNQTHWNDAATDSTPFAMPRGAFEVTPGSVDLIPNESGSLPLVADRVRGTDVYWWWSGFGLRKIVSEDDKLVEVARVDLPVKLPDFRPVTPAERRGQAKAVQGYLDARDEQGLLNYMKSQPNRMLTSGEDQLANGAVYSLLTSDDRFFGCSGRQIFRIDQENPKDPRSAMKAPRTLVLPDNLFDNARARRGTRIPVDVLLGMGMTYNGYLVLNTLGGKVITVNRDTLEVMDVYSVAGSDELFLNSFATGPEAGGGAVYVASNTTMYRLVVDKAGKLHSDAASGAWQSPYERGVRMPAPKLADGTGSTPTLMGFGAKQDKLVVITDGASKMNLVAFWRDGIPAGWKQKPGAMSPRIADQIQVDMGPGLKVVQSEQSVAAFGDYAFVVNNMANDDTPQLHGTHQYVSMLTGATRPGPTGVATFKWDQKAHGWKAQWVRPDVSSISVVPMISGAGHMAVTDGYFAGKWNDRYYIGMDLDTGKTVMTIRTGSDPIFNGMYAPVKIDPKGRLFYGAAFGLVRLDTTKMKQVGPVTSAVQGTAGR</sequence>
<evidence type="ECO:0000313" key="2">
    <source>
        <dbReference type="EMBL" id="SCU86986.1"/>
    </source>
</evidence>
<organism evidence="2">
    <name type="scientific">Cupriavidus necator</name>
    <name type="common">Alcaligenes eutrophus</name>
    <name type="synonym">Ralstonia eutropha</name>
    <dbReference type="NCBI Taxonomy" id="106590"/>
    <lineage>
        <taxon>Bacteria</taxon>
        <taxon>Pseudomonadati</taxon>
        <taxon>Pseudomonadota</taxon>
        <taxon>Betaproteobacteria</taxon>
        <taxon>Burkholderiales</taxon>
        <taxon>Burkholderiaceae</taxon>
        <taxon>Cupriavidus</taxon>
    </lineage>
</organism>
<name>A0A1K0IMK4_CUPNE</name>
<feature type="chain" id="PRO_5012068967" evidence="1">
    <location>
        <begin position="35"/>
        <end position="590"/>
    </location>
</feature>
<gene>
    <name evidence="2" type="ORF">CNECB9_4640018</name>
</gene>
<dbReference type="RefSeq" id="WP_340528165.1">
    <property type="nucleotide sequence ID" value="NZ_FMSH01000406.1"/>
</dbReference>
<protein>
    <submittedName>
        <fullName evidence="2">Uncharacterized protein</fullName>
    </submittedName>
</protein>
<evidence type="ECO:0000256" key="1">
    <source>
        <dbReference type="SAM" id="SignalP"/>
    </source>
</evidence>
<accession>A0A1K0IMK4</accession>
<dbReference type="EMBL" id="FMSH01000406">
    <property type="protein sequence ID" value="SCU86986.1"/>
    <property type="molecule type" value="Genomic_DNA"/>
</dbReference>
<proteinExistence type="predicted"/>
<keyword evidence="1" id="KW-0732">Signal</keyword>